<dbReference type="InterPro" id="IPR006059">
    <property type="entry name" value="SBP"/>
</dbReference>
<evidence type="ECO:0000256" key="2">
    <source>
        <dbReference type="ARBA" id="ARBA00022448"/>
    </source>
</evidence>
<evidence type="ECO:0000313" key="5">
    <source>
        <dbReference type="Proteomes" id="UP001596203"/>
    </source>
</evidence>
<accession>A0ABW1K589</accession>
<evidence type="ECO:0000313" key="4">
    <source>
        <dbReference type="EMBL" id="MFC6016407.1"/>
    </source>
</evidence>
<proteinExistence type="inferred from homology"/>
<protein>
    <submittedName>
        <fullName evidence="4">ABC transporter substrate-binding protein</fullName>
    </submittedName>
</protein>
<gene>
    <name evidence="4" type="ORF">ACFP2T_09365</name>
</gene>
<dbReference type="PANTHER" id="PTHR30061">
    <property type="entry name" value="MALTOSE-BINDING PERIPLASMIC PROTEIN"/>
    <property type="match status" value="1"/>
</dbReference>
<dbReference type="SUPFAM" id="SSF53850">
    <property type="entry name" value="Periplasmic binding protein-like II"/>
    <property type="match status" value="1"/>
</dbReference>
<dbReference type="Proteomes" id="UP001596203">
    <property type="component" value="Unassembled WGS sequence"/>
</dbReference>
<evidence type="ECO:0000256" key="3">
    <source>
        <dbReference type="ARBA" id="ARBA00022729"/>
    </source>
</evidence>
<keyword evidence="5" id="KW-1185">Reference proteome</keyword>
<dbReference type="PANTHER" id="PTHR30061:SF50">
    <property type="entry name" value="MALTOSE_MALTODEXTRIN-BINDING PERIPLASMIC PROTEIN"/>
    <property type="match status" value="1"/>
</dbReference>
<comment type="caution">
    <text evidence="4">The sequence shown here is derived from an EMBL/GenBank/DDBJ whole genome shotgun (WGS) entry which is preliminary data.</text>
</comment>
<dbReference type="Pfam" id="PF01547">
    <property type="entry name" value="SBP_bac_1"/>
    <property type="match status" value="1"/>
</dbReference>
<keyword evidence="3" id="KW-0732">Signal</keyword>
<keyword evidence="2" id="KW-0813">Transport</keyword>
<dbReference type="EMBL" id="JBHSPR010000007">
    <property type="protein sequence ID" value="MFC6016407.1"/>
    <property type="molecule type" value="Genomic_DNA"/>
</dbReference>
<organism evidence="4 5">
    <name type="scientific">Plantactinospora solaniradicis</name>
    <dbReference type="NCBI Taxonomy" id="1723736"/>
    <lineage>
        <taxon>Bacteria</taxon>
        <taxon>Bacillati</taxon>
        <taxon>Actinomycetota</taxon>
        <taxon>Actinomycetes</taxon>
        <taxon>Micromonosporales</taxon>
        <taxon>Micromonosporaceae</taxon>
        <taxon>Plantactinospora</taxon>
    </lineage>
</organism>
<comment type="similarity">
    <text evidence="1">Belongs to the bacterial solute-binding protein 1 family.</text>
</comment>
<name>A0ABW1K589_9ACTN</name>
<reference evidence="5" key="1">
    <citation type="journal article" date="2019" name="Int. J. Syst. Evol. Microbiol.">
        <title>The Global Catalogue of Microorganisms (GCM) 10K type strain sequencing project: providing services to taxonomists for standard genome sequencing and annotation.</title>
        <authorList>
            <consortium name="The Broad Institute Genomics Platform"/>
            <consortium name="The Broad Institute Genome Sequencing Center for Infectious Disease"/>
            <person name="Wu L."/>
            <person name="Ma J."/>
        </authorList>
    </citation>
    <scope>NUCLEOTIDE SEQUENCE [LARGE SCALE GENOMIC DNA]</scope>
    <source>
        <strain evidence="5">ZS-35-S2</strain>
    </source>
</reference>
<dbReference type="CDD" id="cd13585">
    <property type="entry name" value="PBP2_TMBP_like"/>
    <property type="match status" value="1"/>
</dbReference>
<evidence type="ECO:0000256" key="1">
    <source>
        <dbReference type="ARBA" id="ARBA00008520"/>
    </source>
</evidence>
<dbReference type="RefSeq" id="WP_377419735.1">
    <property type="nucleotide sequence ID" value="NZ_JBHSPR010000007.1"/>
</dbReference>
<dbReference type="Gene3D" id="3.40.190.10">
    <property type="entry name" value="Periplasmic binding protein-like II"/>
    <property type="match status" value="1"/>
</dbReference>
<sequence length="442" mass="46719">MSGASAPPRSGRRAIPPALALKVALAGMLVFVAGCQRGPAESSSESTDPKDDGTTITMWTRAPTATFSETLIEAYNSSHKNKVKLTVIPADSYQQKVGTAAGARQLPDVLATDVVYAPNYAAKGMYLDLTDRVDKLPFKATLAPAHMKTATHESKVFGVPHDIDLSALFYNKVLYARAGLDPNKPPTTLDEVYAHAKKIDALGGKVDGYFFGGACPGCMLFTTWPMIWASGATVLNDAGTVSTVDNEQAAKVYRLYRTMYAEGLVPPAAKNENGPTWTQAFTDGLIGIQPMGATSLQAIKESADVQVGVAPIPGLTGGSSSFVGGDVLGISANSEHAAQAWDFISWTLSEQAQVEVIAKNRNITVRSDLADNTYAQRDPRLATFNKLAGEGQTPISVNFGKTFNDPNGPWTGTVTEAVFGTGDVATVLGRHNPAISESLATS</sequence>